<feature type="region of interest" description="Disordered" evidence="1">
    <location>
        <begin position="93"/>
        <end position="124"/>
    </location>
</feature>
<dbReference type="GO" id="GO:0005634">
    <property type="term" value="C:nucleus"/>
    <property type="evidence" value="ECO:0007669"/>
    <property type="project" value="TreeGrafter"/>
</dbReference>
<accession>A0A6D2JFX1</accession>
<dbReference type="PANTHER" id="PTHR34396">
    <property type="entry name" value="OS03G0264950 PROTEIN-RELATED"/>
    <property type="match status" value="1"/>
</dbReference>
<evidence type="ECO:0000313" key="3">
    <source>
        <dbReference type="Proteomes" id="UP000467841"/>
    </source>
</evidence>
<proteinExistence type="predicted"/>
<dbReference type="InterPro" id="IPR053031">
    <property type="entry name" value="Cuticle_assoc_protein"/>
</dbReference>
<organism evidence="2 3">
    <name type="scientific">Microthlaspi erraticum</name>
    <dbReference type="NCBI Taxonomy" id="1685480"/>
    <lineage>
        <taxon>Eukaryota</taxon>
        <taxon>Viridiplantae</taxon>
        <taxon>Streptophyta</taxon>
        <taxon>Embryophyta</taxon>
        <taxon>Tracheophyta</taxon>
        <taxon>Spermatophyta</taxon>
        <taxon>Magnoliopsida</taxon>
        <taxon>eudicotyledons</taxon>
        <taxon>Gunneridae</taxon>
        <taxon>Pentapetalae</taxon>
        <taxon>rosids</taxon>
        <taxon>malvids</taxon>
        <taxon>Brassicales</taxon>
        <taxon>Brassicaceae</taxon>
        <taxon>Coluteocarpeae</taxon>
        <taxon>Microthlaspi</taxon>
    </lineage>
</organism>
<keyword evidence="3" id="KW-1185">Reference proteome</keyword>
<reference evidence="2" key="1">
    <citation type="submission" date="2020-01" db="EMBL/GenBank/DDBJ databases">
        <authorList>
            <person name="Mishra B."/>
        </authorList>
    </citation>
    <scope>NUCLEOTIDE SEQUENCE [LARGE SCALE GENOMIC DNA]</scope>
</reference>
<dbReference type="SMART" id="SM00614">
    <property type="entry name" value="ZnF_BED"/>
    <property type="match status" value="1"/>
</dbReference>
<dbReference type="PANTHER" id="PTHR34396:SF27">
    <property type="entry name" value="OS08G0208700 PROTEIN"/>
    <property type="match status" value="1"/>
</dbReference>
<sequence>MLTKEGALKMYLMKQRRSPLNGYREGLEMMVSEEHLKVRVGEMCLRLLLMVEMGKQHRKRVGKKWLRFRMGSLEGRRICFKLSQAIRVRNRKKTVEVEDESNVDGSNVDGKDNASSRKEKNPRQYSRALKVFDIIKKPDGTTKAQCKHCKQENAHDSHKTGTMHLLRHMDKCNLILKNGDEKVRAVWKYLNPDMECYTRNTAAKDVYRFYLNEAENLKKELVSLPGQISFTSTATCL</sequence>
<evidence type="ECO:0000313" key="2">
    <source>
        <dbReference type="EMBL" id="CAA7040460.1"/>
    </source>
</evidence>
<dbReference type="AlphaFoldDB" id="A0A6D2JFX1"/>
<dbReference type="Proteomes" id="UP000467841">
    <property type="component" value="Unassembled WGS sequence"/>
</dbReference>
<comment type="caution">
    <text evidence="2">The sequence shown here is derived from an EMBL/GenBank/DDBJ whole genome shotgun (WGS) entry which is preliminary data.</text>
</comment>
<dbReference type="EMBL" id="CACVBM020001229">
    <property type="protein sequence ID" value="CAA7040460.1"/>
    <property type="molecule type" value="Genomic_DNA"/>
</dbReference>
<dbReference type="GO" id="GO:0006357">
    <property type="term" value="P:regulation of transcription by RNA polymerase II"/>
    <property type="evidence" value="ECO:0007669"/>
    <property type="project" value="TreeGrafter"/>
</dbReference>
<feature type="compositionally biased region" description="Basic and acidic residues" evidence="1">
    <location>
        <begin position="109"/>
        <end position="122"/>
    </location>
</feature>
<gene>
    <name evidence="2" type="ORF">MERR_LOCUS27695</name>
</gene>
<name>A0A6D2JFX1_9BRAS</name>
<evidence type="ECO:0000256" key="1">
    <source>
        <dbReference type="SAM" id="MobiDB-lite"/>
    </source>
</evidence>
<evidence type="ECO:0008006" key="4">
    <source>
        <dbReference type="Google" id="ProtNLM"/>
    </source>
</evidence>
<dbReference type="GO" id="GO:1990837">
    <property type="term" value="F:sequence-specific double-stranded DNA binding"/>
    <property type="evidence" value="ECO:0007669"/>
    <property type="project" value="TreeGrafter"/>
</dbReference>
<dbReference type="OrthoDB" id="1873329at2759"/>
<protein>
    <recommendedName>
        <fullName evidence="4">BED-type domain-containing protein</fullName>
    </recommendedName>
</protein>